<dbReference type="OrthoDB" id="248320at2759"/>
<proteinExistence type="predicted"/>
<evidence type="ECO:0000259" key="4">
    <source>
        <dbReference type="Pfam" id="PF16755"/>
    </source>
</evidence>
<evidence type="ECO:0000256" key="3">
    <source>
        <dbReference type="ARBA" id="ARBA00023242"/>
    </source>
</evidence>
<dbReference type="AlphaFoldDB" id="A0A3P7LWL6"/>
<dbReference type="SUPFAM" id="SSF117289">
    <property type="entry name" value="Nucleoporin domain"/>
    <property type="match status" value="1"/>
</dbReference>
<comment type="subcellular location">
    <subcellularLocation>
        <location evidence="1">Nucleus</location>
    </subcellularLocation>
</comment>
<dbReference type="EMBL" id="UYRX01001619">
    <property type="protein sequence ID" value="VDM91768.1"/>
    <property type="molecule type" value="Genomic_DNA"/>
</dbReference>
<dbReference type="InterPro" id="IPR001680">
    <property type="entry name" value="WD40_rpt"/>
</dbReference>
<feature type="domain" description="Nucleoporin Nup159/Nup146 N-terminal" evidence="4">
    <location>
        <begin position="38"/>
        <end position="396"/>
    </location>
</feature>
<evidence type="ECO:0000256" key="1">
    <source>
        <dbReference type="ARBA" id="ARBA00004123"/>
    </source>
</evidence>
<dbReference type="Gene3D" id="2.130.10.10">
    <property type="entry name" value="YVTN repeat-like/Quinoprotein amine dehydrogenase"/>
    <property type="match status" value="1"/>
</dbReference>
<dbReference type="InterPro" id="IPR015943">
    <property type="entry name" value="WD40/YVTN_repeat-like_dom_sf"/>
</dbReference>
<evidence type="ECO:0000313" key="5">
    <source>
        <dbReference type="EMBL" id="VDM91768.1"/>
    </source>
</evidence>
<dbReference type="Proteomes" id="UP000277928">
    <property type="component" value="Unassembled WGS sequence"/>
</dbReference>
<dbReference type="OMA" id="FRERIDW"/>
<keyword evidence="2" id="KW-0813">Transport</keyword>
<dbReference type="STRING" id="42156.A0A3P7LWL6"/>
<name>A0A3P7LWL6_LITSI</name>
<organism evidence="5 6">
    <name type="scientific">Litomosoides sigmodontis</name>
    <name type="common">Filarial nematode worm</name>
    <dbReference type="NCBI Taxonomy" id="42156"/>
    <lineage>
        <taxon>Eukaryota</taxon>
        <taxon>Metazoa</taxon>
        <taxon>Ecdysozoa</taxon>
        <taxon>Nematoda</taxon>
        <taxon>Chromadorea</taxon>
        <taxon>Rhabditida</taxon>
        <taxon>Spirurina</taxon>
        <taxon>Spiruromorpha</taxon>
        <taxon>Filarioidea</taxon>
        <taxon>Onchocercidae</taxon>
        <taxon>Litomosoides</taxon>
    </lineage>
</organism>
<reference evidence="5 6" key="1">
    <citation type="submission" date="2018-08" db="EMBL/GenBank/DDBJ databases">
        <authorList>
            <person name="Laetsch R D."/>
            <person name="Stevens L."/>
            <person name="Kumar S."/>
            <person name="Blaxter L. M."/>
        </authorList>
    </citation>
    <scope>NUCLEOTIDE SEQUENCE [LARGE SCALE GENOMIC DNA]</scope>
</reference>
<evidence type="ECO:0000256" key="2">
    <source>
        <dbReference type="ARBA" id="ARBA00022448"/>
    </source>
</evidence>
<evidence type="ECO:0000313" key="6">
    <source>
        <dbReference type="Proteomes" id="UP000277928"/>
    </source>
</evidence>
<dbReference type="Pfam" id="PF16755">
    <property type="entry name" value="Beta-prop_NUP159_NUP214"/>
    <property type="match status" value="1"/>
</dbReference>
<gene>
    <name evidence="5" type="ORF">NLS_LOCUS9465</name>
</gene>
<keyword evidence="6" id="KW-1185">Reference proteome</keyword>
<keyword evidence="3" id="KW-0539">Nucleus</keyword>
<dbReference type="GO" id="GO:0005634">
    <property type="term" value="C:nucleus"/>
    <property type="evidence" value="ECO:0007669"/>
    <property type="project" value="UniProtKB-SubCell"/>
</dbReference>
<protein>
    <recommendedName>
        <fullName evidence="4">Nucleoporin Nup159/Nup146 N-terminal domain-containing protein</fullName>
    </recommendedName>
</protein>
<sequence length="724" mass="80667">MGDAFVDISDFQFRALQRIRVFDKPDGALYDGTCPSWIAVSSQYGIVVCASGCDKLISLRSSDVCRIKSKVDINVEVTDIPMKVTNLEVKQPIALTSLACNCSGRLLSVSMRTASGAFIYLYDMCAFAIDYIEQRGPVYGLRLSADSNAQPCVLEWNPQQSDMFAVATSDGVLSCYSFNIEKSSSVTLVGTVKHEHIVTCIGWSPKGKQLVVGDVSGCIKQYKPEMALVRIVPPPSKDENHALRCVGISWLATTDILIAYSPKTGQEVDITKLCIRKDAPPQWTHFDDINFCGDKSIFDQRIHFTQLLSWKLVLCSSSRSSDVAVLGKIDSEWKVWTLDDSGRIEVPLDSEHHESFPIGVSIDLSSSIFPAEIGTEGDAEHPSCPTVLVLSSQGVLLAFNALSSRAEHQNIKIHREGLPSEIYGTIVAKVDETHNEHSYVSSPNATCPTVPTPENLRASFVSLEGGTIPKHNVFQLQTDAKLDTSQTVQATTMLKLHGLSPCGEVGEVQDSKAQQQQVQEHLEHQQVKSETHLIELQEDFRKKLIIFDKHFFELCERNDWLQNLKKSSAKQLEWNNGINLDDEISELEKVRTVVASWLDGLENQLKESMCSVEEQLGIANSTDRELFDSRRMLDFNNMHRLDKFVEALAKLEQKIANIEDVLTEMPTSNTKNRSVLTLDIGQEQQITTTAKNICKGMISRRKALYELQRQITSLSGRLSTQKDS</sequence>
<accession>A0A3P7LWL6</accession>
<dbReference type="InterPro" id="IPR039462">
    <property type="entry name" value="Nup159/Nup146_N"/>
</dbReference>
<dbReference type="SMART" id="SM00320">
    <property type="entry name" value="WD40"/>
    <property type="match status" value="2"/>
</dbReference>